<evidence type="ECO:0000256" key="1">
    <source>
        <dbReference type="SAM" id="SignalP"/>
    </source>
</evidence>
<reference evidence="3" key="2">
    <citation type="submission" date="2015-01" db="EMBL/GenBank/DDBJ databases">
        <title>Evolutionary Origins and Diversification of the Mycorrhizal Mutualists.</title>
        <authorList>
            <consortium name="DOE Joint Genome Institute"/>
            <consortium name="Mycorrhizal Genomics Consortium"/>
            <person name="Kohler A."/>
            <person name="Kuo A."/>
            <person name="Nagy L.G."/>
            <person name="Floudas D."/>
            <person name="Copeland A."/>
            <person name="Barry K.W."/>
            <person name="Cichocki N."/>
            <person name="Veneault-Fourrey C."/>
            <person name="LaButti K."/>
            <person name="Lindquist E.A."/>
            <person name="Lipzen A."/>
            <person name="Lundell T."/>
            <person name="Morin E."/>
            <person name="Murat C."/>
            <person name="Riley R."/>
            <person name="Ohm R."/>
            <person name="Sun H."/>
            <person name="Tunlid A."/>
            <person name="Henrissat B."/>
            <person name="Grigoriev I.V."/>
            <person name="Hibbett D.S."/>
            <person name="Martin F."/>
        </authorList>
    </citation>
    <scope>NUCLEOTIDE SEQUENCE [LARGE SCALE GENOMIC DNA]</scope>
    <source>
        <strain evidence="3">Foug A</strain>
    </source>
</reference>
<proteinExistence type="predicted"/>
<organism evidence="2 3">
    <name type="scientific">Scleroderma citrinum Foug A</name>
    <dbReference type="NCBI Taxonomy" id="1036808"/>
    <lineage>
        <taxon>Eukaryota</taxon>
        <taxon>Fungi</taxon>
        <taxon>Dikarya</taxon>
        <taxon>Basidiomycota</taxon>
        <taxon>Agaricomycotina</taxon>
        <taxon>Agaricomycetes</taxon>
        <taxon>Agaricomycetidae</taxon>
        <taxon>Boletales</taxon>
        <taxon>Sclerodermatineae</taxon>
        <taxon>Sclerodermataceae</taxon>
        <taxon>Scleroderma</taxon>
    </lineage>
</organism>
<dbReference type="EMBL" id="KN822369">
    <property type="protein sequence ID" value="KIM50605.1"/>
    <property type="molecule type" value="Genomic_DNA"/>
</dbReference>
<name>A0A0C3CPY6_9AGAM</name>
<keyword evidence="3" id="KW-1185">Reference proteome</keyword>
<accession>A0A0C3CPY6</accession>
<protein>
    <submittedName>
        <fullName evidence="2">Uncharacterized protein</fullName>
    </submittedName>
</protein>
<evidence type="ECO:0000313" key="3">
    <source>
        <dbReference type="Proteomes" id="UP000053989"/>
    </source>
</evidence>
<evidence type="ECO:0000313" key="2">
    <source>
        <dbReference type="EMBL" id="KIM50605.1"/>
    </source>
</evidence>
<sequence length="61" mass="6864">MSKKHKRENVSMTKKWRPALLMPLLAVLSHPTVSVTSQHRLVPLLQAFVHVGYPSFARAGD</sequence>
<dbReference type="AlphaFoldDB" id="A0A0C3CPY6"/>
<feature type="chain" id="PRO_5002176150" evidence="1">
    <location>
        <begin position="35"/>
        <end position="61"/>
    </location>
</feature>
<dbReference type="InParanoid" id="A0A0C3CPY6"/>
<dbReference type="HOGENOM" id="CLU_2924035_0_0_1"/>
<gene>
    <name evidence="2" type="ORF">SCLCIDRAFT_34131</name>
</gene>
<feature type="signal peptide" evidence="1">
    <location>
        <begin position="1"/>
        <end position="34"/>
    </location>
</feature>
<dbReference type="Proteomes" id="UP000053989">
    <property type="component" value="Unassembled WGS sequence"/>
</dbReference>
<keyword evidence="1" id="KW-0732">Signal</keyword>
<reference evidence="2 3" key="1">
    <citation type="submission" date="2014-04" db="EMBL/GenBank/DDBJ databases">
        <authorList>
            <consortium name="DOE Joint Genome Institute"/>
            <person name="Kuo A."/>
            <person name="Kohler A."/>
            <person name="Nagy L.G."/>
            <person name="Floudas D."/>
            <person name="Copeland A."/>
            <person name="Barry K.W."/>
            <person name="Cichocki N."/>
            <person name="Veneault-Fourrey C."/>
            <person name="LaButti K."/>
            <person name="Lindquist E.A."/>
            <person name="Lipzen A."/>
            <person name="Lundell T."/>
            <person name="Morin E."/>
            <person name="Murat C."/>
            <person name="Sun H."/>
            <person name="Tunlid A."/>
            <person name="Henrissat B."/>
            <person name="Grigoriev I.V."/>
            <person name="Hibbett D.S."/>
            <person name="Martin F."/>
            <person name="Nordberg H.P."/>
            <person name="Cantor M.N."/>
            <person name="Hua S.X."/>
        </authorList>
    </citation>
    <scope>NUCLEOTIDE SEQUENCE [LARGE SCALE GENOMIC DNA]</scope>
    <source>
        <strain evidence="2 3">Foug A</strain>
    </source>
</reference>